<dbReference type="KEGG" id="ptm:GSPATT00010210001"/>
<evidence type="ECO:0000313" key="2">
    <source>
        <dbReference type="Proteomes" id="UP000000600"/>
    </source>
</evidence>
<protein>
    <recommendedName>
        <fullName evidence="3">F-box domain-containing protein</fullName>
    </recommendedName>
</protein>
<organism evidence="1 2">
    <name type="scientific">Paramecium tetraurelia</name>
    <dbReference type="NCBI Taxonomy" id="5888"/>
    <lineage>
        <taxon>Eukaryota</taxon>
        <taxon>Sar</taxon>
        <taxon>Alveolata</taxon>
        <taxon>Ciliophora</taxon>
        <taxon>Intramacronucleata</taxon>
        <taxon>Oligohymenophorea</taxon>
        <taxon>Peniculida</taxon>
        <taxon>Parameciidae</taxon>
        <taxon>Paramecium</taxon>
    </lineage>
</organism>
<dbReference type="OrthoDB" id="298535at2759"/>
<dbReference type="EMBL" id="CT868174">
    <property type="protein sequence ID" value="CAK73976.1"/>
    <property type="molecule type" value="Genomic_DNA"/>
</dbReference>
<dbReference type="AlphaFoldDB" id="A0CT59"/>
<sequence>MGNKQLQAKKRNSNLSLNSMGRSVSTAPTNESGLIRFTTDGSLSSSMFGGVEFYFNRMPNPVIDGICKFLTINDLTNLYCTSRFVYERFYTSLPYSIACGNLLYKQYEDRRGIAQQAVQTKHASWPQVLEVFIQNKQFIQLNENCRKQILNLQINFRQALQNAYQLHIIYPPLLMDEVTKEGLNSDFQRQIMQKLSDSQECHTITEIQIMNQTRAYFKKSSLQKQQLTNSMLEIRTIKVFSVDEKLPQLFNILIILFSSIKSLLQIVALTLECAFNGTDNIGLLDFYLYNYQMYLIWMQQLDEFATPYLKMFDIMLLEQLPSYEFPPFTLQWIMMKMWNQCIYQKCKHFLRSIFLQWLQQVRLNPSLKYESFLLKDYIQSLIDLSTNQSNIRMAGHSKFTYIKDLETLFQVVISQSVELWNSKNFDFKTDINVLGYIFKKHILENNLLHNLLEQKYETVKVSIEAIKQSQEFQKRTSKVDDNNQILSEQADYSFQLLNINKVFQKIKQIINGESMMDENIRLTINYQKNILDKVQMYIRDYHPDIYDEISQLANLDVTSRESVQIRDAVIIHRTRSEKYDNQLVSYDSVIDAEILKQLIHQQQLSNQQSTCKIQKQKSELPKLQLKKKEQNETFFSINIVNGLNLAQSLTEQFISQQ</sequence>
<dbReference type="HOGENOM" id="CLU_418266_0_0_1"/>
<keyword evidence="2" id="KW-1185">Reference proteome</keyword>
<accession>A0CT59</accession>
<gene>
    <name evidence="1" type="ORF">GSPATT00010210001</name>
</gene>
<evidence type="ECO:0000313" key="1">
    <source>
        <dbReference type="EMBL" id="CAK73976.1"/>
    </source>
</evidence>
<dbReference type="RefSeq" id="XP_001441373.1">
    <property type="nucleotide sequence ID" value="XM_001441336.2"/>
</dbReference>
<evidence type="ECO:0008006" key="3">
    <source>
        <dbReference type="Google" id="ProtNLM"/>
    </source>
</evidence>
<reference evidence="1 2" key="1">
    <citation type="journal article" date="2006" name="Nature">
        <title>Global trends of whole-genome duplications revealed by the ciliate Paramecium tetraurelia.</title>
        <authorList>
            <consortium name="Genoscope"/>
            <person name="Aury J.-M."/>
            <person name="Jaillon O."/>
            <person name="Duret L."/>
            <person name="Noel B."/>
            <person name="Jubin C."/>
            <person name="Porcel B.M."/>
            <person name="Segurens B."/>
            <person name="Daubin V."/>
            <person name="Anthouard V."/>
            <person name="Aiach N."/>
            <person name="Arnaiz O."/>
            <person name="Billaut A."/>
            <person name="Beisson J."/>
            <person name="Blanc I."/>
            <person name="Bouhouche K."/>
            <person name="Camara F."/>
            <person name="Duharcourt S."/>
            <person name="Guigo R."/>
            <person name="Gogendeau D."/>
            <person name="Katinka M."/>
            <person name="Keller A.-M."/>
            <person name="Kissmehl R."/>
            <person name="Klotz C."/>
            <person name="Koll F."/>
            <person name="Le Moue A."/>
            <person name="Lepere C."/>
            <person name="Malinsky S."/>
            <person name="Nowacki M."/>
            <person name="Nowak J.K."/>
            <person name="Plattner H."/>
            <person name="Poulain J."/>
            <person name="Ruiz F."/>
            <person name="Serrano V."/>
            <person name="Zagulski M."/>
            <person name="Dessen P."/>
            <person name="Betermier M."/>
            <person name="Weissenbach J."/>
            <person name="Scarpelli C."/>
            <person name="Schachter V."/>
            <person name="Sperling L."/>
            <person name="Meyer E."/>
            <person name="Cohen J."/>
            <person name="Wincker P."/>
        </authorList>
    </citation>
    <scope>NUCLEOTIDE SEQUENCE [LARGE SCALE GENOMIC DNA]</scope>
    <source>
        <strain evidence="1 2">Stock d4-2</strain>
    </source>
</reference>
<name>A0CT59_PARTE</name>
<dbReference type="GeneID" id="5027158"/>
<dbReference type="InParanoid" id="A0CT59"/>
<dbReference type="OMA" id="IINGESM"/>
<proteinExistence type="predicted"/>
<dbReference type="Proteomes" id="UP000000600">
    <property type="component" value="Unassembled WGS sequence"/>
</dbReference>